<feature type="transmembrane region" description="Helical" evidence="8">
    <location>
        <begin position="48"/>
        <end position="70"/>
    </location>
</feature>
<evidence type="ECO:0000256" key="5">
    <source>
        <dbReference type="ARBA" id="ARBA00022692"/>
    </source>
</evidence>
<evidence type="ECO:0000313" key="9">
    <source>
        <dbReference type="EMBL" id="NRN69594.1"/>
    </source>
</evidence>
<feature type="transmembrane region" description="Helical" evidence="8">
    <location>
        <begin position="109"/>
        <end position="129"/>
    </location>
</feature>
<gene>
    <name evidence="9" type="ORF">GC106_68510</name>
</gene>
<dbReference type="RefSeq" id="WP_173139965.1">
    <property type="nucleotide sequence ID" value="NZ_CBCSGW010000024.1"/>
</dbReference>
<evidence type="ECO:0000256" key="2">
    <source>
        <dbReference type="ARBA" id="ARBA00007935"/>
    </source>
</evidence>
<dbReference type="Gene3D" id="1.10.3470.10">
    <property type="entry name" value="ABC transporter involved in vitamin B12 uptake, BtuC"/>
    <property type="match status" value="1"/>
</dbReference>
<keyword evidence="5 8" id="KW-0812">Transmembrane</keyword>
<feature type="transmembrane region" description="Helical" evidence="8">
    <location>
        <begin position="135"/>
        <end position="156"/>
    </location>
</feature>
<evidence type="ECO:0000256" key="8">
    <source>
        <dbReference type="SAM" id="Phobius"/>
    </source>
</evidence>
<sequence length="321" mass="32055">MKWLIPMVVVTAVLAFVQLLTGSSMSPVTALAALFGGDGTERQIIVELRAPRVLVGLGAGACLGVAGTILQSTLRNPLASPEVTGVGSGAILGAVVATTIGSESPIEMVVLALLGGMLGGGVLWLVASLRGSDPLGLAVIGVLLSAMLAGATLILLTARPQLAGAMTQWLVGSLNGRTWEHWSALWPFLVIGLAGAFLVTVVLGVLAVDDDHAKAVGVSVTPWRIVVLMLAVLTTSVAAATTGALVFVGMLAPHAARALVGSDQRVALPLSALIGAATVAAADIVAQNASLPAGAVTAVAGAVVMIHVAKRTSAATVGGMR</sequence>
<dbReference type="Pfam" id="PF01032">
    <property type="entry name" value="FecCD"/>
    <property type="match status" value="1"/>
</dbReference>
<dbReference type="PANTHER" id="PTHR30472:SF24">
    <property type="entry name" value="FERRIC ENTEROBACTIN TRANSPORT SYSTEM PERMEASE PROTEIN FEPG"/>
    <property type="match status" value="1"/>
</dbReference>
<feature type="transmembrane region" description="Helical" evidence="8">
    <location>
        <begin position="291"/>
        <end position="309"/>
    </location>
</feature>
<evidence type="ECO:0000256" key="1">
    <source>
        <dbReference type="ARBA" id="ARBA00004651"/>
    </source>
</evidence>
<evidence type="ECO:0000256" key="6">
    <source>
        <dbReference type="ARBA" id="ARBA00022989"/>
    </source>
</evidence>
<dbReference type="InterPro" id="IPR037294">
    <property type="entry name" value="ABC_BtuC-like"/>
</dbReference>
<accession>A0ABX2FDZ2</accession>
<comment type="caution">
    <text evidence="9">The sequence shown here is derived from an EMBL/GenBank/DDBJ whole genome shotgun (WGS) entry which is preliminary data.</text>
</comment>
<dbReference type="Proteomes" id="UP000763557">
    <property type="component" value="Unassembled WGS sequence"/>
</dbReference>
<protein>
    <submittedName>
        <fullName evidence="9">Iron ABC transporter permease</fullName>
    </submittedName>
</protein>
<name>A0ABX2FDZ2_9PSEU</name>
<keyword evidence="6 8" id="KW-1133">Transmembrane helix</keyword>
<evidence type="ECO:0000313" key="10">
    <source>
        <dbReference type="Proteomes" id="UP000763557"/>
    </source>
</evidence>
<keyword evidence="3" id="KW-0813">Transport</keyword>
<dbReference type="CDD" id="cd06550">
    <property type="entry name" value="TM_ABC_iron-siderophores_like"/>
    <property type="match status" value="1"/>
</dbReference>
<evidence type="ECO:0000256" key="4">
    <source>
        <dbReference type="ARBA" id="ARBA00022475"/>
    </source>
</evidence>
<reference evidence="9 10" key="1">
    <citation type="submission" date="2020-01" db="EMBL/GenBank/DDBJ databases">
        <title>Kibdelosporangium persica a novel Actinomycetes from a hot desert in Iran.</title>
        <authorList>
            <person name="Safaei N."/>
            <person name="Zaburannyi N."/>
            <person name="Mueller R."/>
            <person name="Wink J."/>
        </authorList>
    </citation>
    <scope>NUCLEOTIDE SEQUENCE [LARGE SCALE GENOMIC DNA]</scope>
    <source>
        <strain evidence="9 10">4NS15</strain>
    </source>
</reference>
<comment type="subcellular location">
    <subcellularLocation>
        <location evidence="1">Cell membrane</location>
        <topology evidence="1">Multi-pass membrane protein</topology>
    </subcellularLocation>
</comment>
<evidence type="ECO:0000256" key="7">
    <source>
        <dbReference type="ARBA" id="ARBA00023136"/>
    </source>
</evidence>
<keyword evidence="10" id="KW-1185">Reference proteome</keyword>
<keyword evidence="7 8" id="KW-0472">Membrane</keyword>
<dbReference type="PANTHER" id="PTHR30472">
    <property type="entry name" value="FERRIC ENTEROBACTIN TRANSPORT SYSTEM PERMEASE PROTEIN"/>
    <property type="match status" value="1"/>
</dbReference>
<feature type="transmembrane region" description="Helical" evidence="8">
    <location>
        <begin position="184"/>
        <end position="208"/>
    </location>
</feature>
<dbReference type="EMBL" id="JAAATY010000029">
    <property type="protein sequence ID" value="NRN69594.1"/>
    <property type="molecule type" value="Genomic_DNA"/>
</dbReference>
<proteinExistence type="inferred from homology"/>
<comment type="similarity">
    <text evidence="2">Belongs to the binding-protein-dependent transport system permease family. FecCD subfamily.</text>
</comment>
<feature type="transmembrane region" description="Helical" evidence="8">
    <location>
        <begin position="228"/>
        <end position="254"/>
    </location>
</feature>
<evidence type="ECO:0000256" key="3">
    <source>
        <dbReference type="ARBA" id="ARBA00022448"/>
    </source>
</evidence>
<organism evidence="9 10">
    <name type="scientific">Kibdelosporangium persicum</name>
    <dbReference type="NCBI Taxonomy" id="2698649"/>
    <lineage>
        <taxon>Bacteria</taxon>
        <taxon>Bacillati</taxon>
        <taxon>Actinomycetota</taxon>
        <taxon>Actinomycetes</taxon>
        <taxon>Pseudonocardiales</taxon>
        <taxon>Pseudonocardiaceae</taxon>
        <taxon>Kibdelosporangium</taxon>
    </lineage>
</organism>
<dbReference type="SUPFAM" id="SSF81345">
    <property type="entry name" value="ABC transporter involved in vitamin B12 uptake, BtuC"/>
    <property type="match status" value="1"/>
</dbReference>
<keyword evidence="4" id="KW-1003">Cell membrane</keyword>
<dbReference type="InterPro" id="IPR000522">
    <property type="entry name" value="ABC_transptr_permease_BtuC"/>
</dbReference>